<dbReference type="PANTHER" id="PTHR45625:SF4">
    <property type="entry name" value="PEPTIDYLPROLYL ISOMERASE DOMAIN AND WD REPEAT-CONTAINING PROTEIN 1"/>
    <property type="match status" value="1"/>
</dbReference>
<feature type="domain" description="PPIase cyclophilin-type" evidence="5">
    <location>
        <begin position="40"/>
        <end position="188"/>
    </location>
</feature>
<sequence length="197" mass="21563">MSKNNFFSKLSNLFSKPSIEKQSNVDIDPKMLPIAYISVEDVGVIEAELYPNIAPNTVNNFISLANDNFYNGLIFHRIVKNFVIQGGCPEGSGMGGPGYTIEGEFNKNKFKNNLKHTEGILSMARSQCKNSAGSQFFIVTKSAPHLNGKYAGFGKVISGLDLVHKIEDLGSKGKTFVISSIKVDTKGVDYDAPVKYK</sequence>
<evidence type="ECO:0000256" key="2">
    <source>
        <dbReference type="ARBA" id="ARBA00023110"/>
    </source>
</evidence>
<gene>
    <name evidence="6" type="primary">ppiB_1</name>
    <name evidence="6" type="ORF">R28058_09041</name>
</gene>
<dbReference type="PROSITE" id="PS50072">
    <property type="entry name" value="CSA_PPIASE_2"/>
    <property type="match status" value="1"/>
</dbReference>
<dbReference type="Pfam" id="PF00160">
    <property type="entry name" value="Pro_isomerase"/>
    <property type="match status" value="1"/>
</dbReference>
<evidence type="ECO:0000256" key="3">
    <source>
        <dbReference type="ARBA" id="ARBA00023235"/>
    </source>
</evidence>
<name>A0A0C7G686_PARSO</name>
<dbReference type="Proteomes" id="UP000049127">
    <property type="component" value="Unassembled WGS sequence"/>
</dbReference>
<dbReference type="InterPro" id="IPR044666">
    <property type="entry name" value="Cyclophilin_A-like"/>
</dbReference>
<dbReference type="InterPro" id="IPR029000">
    <property type="entry name" value="Cyclophilin-like_dom_sf"/>
</dbReference>
<keyword evidence="3 4" id="KW-0413">Isomerase</keyword>
<proteinExistence type="inferred from homology"/>
<comment type="catalytic activity">
    <reaction evidence="4">
        <text>[protein]-peptidylproline (omega=180) = [protein]-peptidylproline (omega=0)</text>
        <dbReference type="Rhea" id="RHEA:16237"/>
        <dbReference type="Rhea" id="RHEA-COMP:10747"/>
        <dbReference type="Rhea" id="RHEA-COMP:10748"/>
        <dbReference type="ChEBI" id="CHEBI:83833"/>
        <dbReference type="ChEBI" id="CHEBI:83834"/>
        <dbReference type="EC" id="5.2.1.8"/>
    </reaction>
</comment>
<dbReference type="EMBL" id="CEKZ01000003">
    <property type="protein sequence ID" value="CEQ03171.1"/>
    <property type="molecule type" value="Genomic_DNA"/>
</dbReference>
<dbReference type="CDD" id="cd00317">
    <property type="entry name" value="cyclophilin"/>
    <property type="match status" value="1"/>
</dbReference>
<dbReference type="AlphaFoldDB" id="A0A0C7G686"/>
<evidence type="ECO:0000313" key="7">
    <source>
        <dbReference type="Proteomes" id="UP000049127"/>
    </source>
</evidence>
<evidence type="ECO:0000256" key="4">
    <source>
        <dbReference type="RuleBase" id="RU363019"/>
    </source>
</evidence>
<evidence type="ECO:0000256" key="1">
    <source>
        <dbReference type="ARBA" id="ARBA00002388"/>
    </source>
</evidence>
<dbReference type="InterPro" id="IPR020892">
    <property type="entry name" value="Cyclophilin-type_PPIase_CS"/>
</dbReference>
<dbReference type="Gene3D" id="2.40.100.10">
    <property type="entry name" value="Cyclophilin-like"/>
    <property type="match status" value="1"/>
</dbReference>
<dbReference type="SUPFAM" id="SSF50891">
    <property type="entry name" value="Cyclophilin-like"/>
    <property type="match status" value="1"/>
</dbReference>
<comment type="function">
    <text evidence="1 4">PPIases accelerate the folding of proteins. It catalyzes the cis-trans isomerization of proline imidic peptide bonds in oligopeptides.</text>
</comment>
<dbReference type="EC" id="5.2.1.8" evidence="4"/>
<dbReference type="GO" id="GO:0003755">
    <property type="term" value="F:peptidyl-prolyl cis-trans isomerase activity"/>
    <property type="evidence" value="ECO:0007669"/>
    <property type="project" value="UniProtKB-UniRule"/>
</dbReference>
<dbReference type="PROSITE" id="PS00170">
    <property type="entry name" value="CSA_PPIASE_1"/>
    <property type="match status" value="1"/>
</dbReference>
<comment type="similarity">
    <text evidence="4">Belongs to the cyclophilin-type PPIase family.</text>
</comment>
<accession>A0A0C7G686</accession>
<dbReference type="PANTHER" id="PTHR45625">
    <property type="entry name" value="PEPTIDYL-PROLYL CIS-TRANS ISOMERASE-RELATED"/>
    <property type="match status" value="1"/>
</dbReference>
<dbReference type="PRINTS" id="PR00153">
    <property type="entry name" value="CSAPPISMRASE"/>
</dbReference>
<reference evidence="6 7" key="1">
    <citation type="submission" date="2015-01" db="EMBL/GenBank/DDBJ databases">
        <authorList>
            <person name="Aslett A.Martin."/>
            <person name="De Silva Nishadi"/>
        </authorList>
    </citation>
    <scope>NUCLEOTIDE SEQUENCE [LARGE SCALE GENOMIC DNA]</scope>
    <source>
        <strain evidence="6 7">R28058</strain>
    </source>
</reference>
<keyword evidence="2 4" id="KW-0697">Rotamase</keyword>
<dbReference type="OrthoDB" id="9807797at2"/>
<organism evidence="6 7">
    <name type="scientific">Paraclostridium sordellii</name>
    <name type="common">Clostridium sordellii</name>
    <dbReference type="NCBI Taxonomy" id="1505"/>
    <lineage>
        <taxon>Bacteria</taxon>
        <taxon>Bacillati</taxon>
        <taxon>Bacillota</taxon>
        <taxon>Clostridia</taxon>
        <taxon>Peptostreptococcales</taxon>
        <taxon>Peptostreptococcaceae</taxon>
        <taxon>Paraclostridium</taxon>
    </lineage>
</organism>
<dbReference type="InterPro" id="IPR002130">
    <property type="entry name" value="Cyclophilin-type_PPIase_dom"/>
</dbReference>
<protein>
    <recommendedName>
        <fullName evidence="4">Peptidyl-prolyl cis-trans isomerase</fullName>
        <shortName evidence="4">PPIase</shortName>
        <ecNumber evidence="4">5.2.1.8</ecNumber>
    </recommendedName>
</protein>
<evidence type="ECO:0000259" key="5">
    <source>
        <dbReference type="PROSITE" id="PS50072"/>
    </source>
</evidence>
<evidence type="ECO:0000313" key="6">
    <source>
        <dbReference type="EMBL" id="CEQ03171.1"/>
    </source>
</evidence>
<dbReference type="GO" id="GO:0006457">
    <property type="term" value="P:protein folding"/>
    <property type="evidence" value="ECO:0007669"/>
    <property type="project" value="InterPro"/>
</dbReference>